<evidence type="ECO:0000313" key="3">
    <source>
        <dbReference type="EMBL" id="OLP81730.1"/>
    </source>
</evidence>
<dbReference type="OrthoDB" id="269496at2759"/>
<gene>
    <name evidence="3" type="primary">isoc1</name>
    <name evidence="3" type="ORF">AK812_SmicGene37698</name>
</gene>
<organism evidence="3 4">
    <name type="scientific">Symbiodinium microadriaticum</name>
    <name type="common">Dinoflagellate</name>
    <name type="synonym">Zooxanthella microadriatica</name>
    <dbReference type="NCBI Taxonomy" id="2951"/>
    <lineage>
        <taxon>Eukaryota</taxon>
        <taxon>Sar</taxon>
        <taxon>Alveolata</taxon>
        <taxon>Dinophyceae</taxon>
        <taxon>Suessiales</taxon>
        <taxon>Symbiodiniaceae</taxon>
        <taxon>Symbiodinium</taxon>
    </lineage>
</organism>
<feature type="domain" description="Isochorismatase-like" evidence="2">
    <location>
        <begin position="15"/>
        <end position="161"/>
    </location>
</feature>
<accession>A0A1Q9CFM3</accession>
<comment type="similarity">
    <text evidence="1">Belongs to the isochorismatase family.</text>
</comment>
<dbReference type="PANTHER" id="PTHR14119">
    <property type="entry name" value="HYDROLASE"/>
    <property type="match status" value="1"/>
</dbReference>
<dbReference type="Pfam" id="PF00857">
    <property type="entry name" value="Isochorismatase"/>
    <property type="match status" value="1"/>
</dbReference>
<dbReference type="Gene3D" id="3.40.50.850">
    <property type="entry name" value="Isochorismatase-like"/>
    <property type="match status" value="1"/>
</dbReference>
<evidence type="ECO:0000259" key="2">
    <source>
        <dbReference type="Pfam" id="PF00857"/>
    </source>
</evidence>
<dbReference type="PANTHER" id="PTHR14119:SF3">
    <property type="entry name" value="ISOCHORISMATASE DOMAIN-CONTAINING PROTEIN 2"/>
    <property type="match status" value="1"/>
</dbReference>
<dbReference type="InterPro" id="IPR000868">
    <property type="entry name" value="Isochorismatase-like_dom"/>
</dbReference>
<proteinExistence type="inferred from homology"/>
<dbReference type="Proteomes" id="UP000186817">
    <property type="component" value="Unassembled WGS sequence"/>
</dbReference>
<dbReference type="InterPro" id="IPR050993">
    <property type="entry name" value="Isochorismatase_domain"/>
</dbReference>
<keyword evidence="4" id="KW-1185">Reference proteome</keyword>
<comment type="caution">
    <text evidence="3">The sequence shown here is derived from an EMBL/GenBank/DDBJ whole genome shotgun (WGS) entry which is preliminary data.</text>
</comment>
<evidence type="ECO:0000256" key="1">
    <source>
        <dbReference type="ARBA" id="ARBA00006336"/>
    </source>
</evidence>
<dbReference type="InterPro" id="IPR036380">
    <property type="entry name" value="Isochorismatase-like_sf"/>
</dbReference>
<evidence type="ECO:0000313" key="4">
    <source>
        <dbReference type="Proteomes" id="UP000186817"/>
    </source>
</evidence>
<dbReference type="AlphaFoldDB" id="A0A1Q9CFM3"/>
<dbReference type="CDD" id="cd01012">
    <property type="entry name" value="YcaC_related"/>
    <property type="match status" value="1"/>
</dbReference>
<name>A0A1Q9CFM3_SYMMI</name>
<dbReference type="SUPFAM" id="SSF52499">
    <property type="entry name" value="Isochorismatase-like hydrolases"/>
    <property type="match status" value="1"/>
</dbReference>
<sequence>MASSPSLGRLEPASTVFLLCDVQERFRDVIDRMPEVIAAAKAMMDAGEALSIPIIITEQYPKALGHTVPELDVSKANVFEKTKFSMCTDEFLAYLASLDKKDAVIFGVETHVCVQQTAFDLLSKGFQVHVLADGVSSQRAPDREVALQRLRQAGCFVTTAESALFELLRSKDAPQFKAVSGVVKAYGDKLRSLKTAGICLFASRSSGSRCCDSSGYIRRPVTQGPRRKAAWSEPRLLVADTEIADLGVEVVVDVPDGAGCFYVHSFVLVPDNVYGDFDLDDTYPDNDDAEFMGVHINIFLLFSNLDFYYDVIIGVG</sequence>
<protein>
    <submittedName>
        <fullName evidence="3">Isochorismatase domain-containing protein 1</fullName>
    </submittedName>
</protein>
<reference evidence="3 4" key="1">
    <citation type="submission" date="2016-02" db="EMBL/GenBank/DDBJ databases">
        <title>Genome analysis of coral dinoflagellate symbionts highlights evolutionary adaptations to a symbiotic lifestyle.</title>
        <authorList>
            <person name="Aranda M."/>
            <person name="Li Y."/>
            <person name="Liew Y.J."/>
            <person name="Baumgarten S."/>
            <person name="Simakov O."/>
            <person name="Wilson M."/>
            <person name="Piel J."/>
            <person name="Ashoor H."/>
            <person name="Bougouffa S."/>
            <person name="Bajic V.B."/>
            <person name="Ryu T."/>
            <person name="Ravasi T."/>
            <person name="Bayer T."/>
            <person name="Micklem G."/>
            <person name="Kim H."/>
            <person name="Bhak J."/>
            <person name="Lajeunesse T.C."/>
            <person name="Voolstra C.R."/>
        </authorList>
    </citation>
    <scope>NUCLEOTIDE SEQUENCE [LARGE SCALE GENOMIC DNA]</scope>
    <source>
        <strain evidence="3 4">CCMP2467</strain>
    </source>
</reference>
<dbReference type="EMBL" id="LSRX01001254">
    <property type="protein sequence ID" value="OLP81730.1"/>
    <property type="molecule type" value="Genomic_DNA"/>
</dbReference>